<gene>
    <name evidence="2" type="ORF">SAMN05444165_4303</name>
</gene>
<dbReference type="EMBL" id="FSRU01000002">
    <property type="protein sequence ID" value="SIO58855.1"/>
    <property type="molecule type" value="Genomic_DNA"/>
</dbReference>
<evidence type="ECO:0000313" key="3">
    <source>
        <dbReference type="Proteomes" id="UP000185151"/>
    </source>
</evidence>
<dbReference type="SUPFAM" id="SSF51905">
    <property type="entry name" value="FAD/NAD(P)-binding domain"/>
    <property type="match status" value="1"/>
</dbReference>
<dbReference type="Pfam" id="PF01494">
    <property type="entry name" value="FAD_binding_3"/>
    <property type="match status" value="1"/>
</dbReference>
<dbReference type="Gene3D" id="3.50.50.60">
    <property type="entry name" value="FAD/NAD(P)-binding domain"/>
    <property type="match status" value="1"/>
</dbReference>
<name>A0A1N6KQQ7_9BURK</name>
<dbReference type="AlphaFoldDB" id="A0A1N6KQQ7"/>
<reference evidence="2 3" key="1">
    <citation type="submission" date="2016-11" db="EMBL/GenBank/DDBJ databases">
        <authorList>
            <person name="Jaros S."/>
            <person name="Januszkiewicz K."/>
            <person name="Wedrychowicz H."/>
        </authorList>
    </citation>
    <scope>NUCLEOTIDE SEQUENCE [LARGE SCALE GENOMIC DNA]</scope>
    <source>
        <strain evidence="2 3">GAS95</strain>
    </source>
</reference>
<evidence type="ECO:0000313" key="2">
    <source>
        <dbReference type="EMBL" id="SIO58855.1"/>
    </source>
</evidence>
<keyword evidence="3" id="KW-1185">Reference proteome</keyword>
<accession>A0A1N6KQQ7</accession>
<dbReference type="InterPro" id="IPR050816">
    <property type="entry name" value="Flavin-dep_Halogenase_NPB"/>
</dbReference>
<dbReference type="InterPro" id="IPR036188">
    <property type="entry name" value="FAD/NAD-bd_sf"/>
</dbReference>
<dbReference type="PANTHER" id="PTHR43747:SF1">
    <property type="entry name" value="SLR1998 PROTEIN"/>
    <property type="match status" value="1"/>
</dbReference>
<dbReference type="OrthoDB" id="103324at2"/>
<dbReference type="PANTHER" id="PTHR43747">
    <property type="entry name" value="FAD-BINDING PROTEIN"/>
    <property type="match status" value="1"/>
</dbReference>
<dbReference type="PRINTS" id="PR00420">
    <property type="entry name" value="RNGMNOXGNASE"/>
</dbReference>
<evidence type="ECO:0000259" key="1">
    <source>
        <dbReference type="Pfam" id="PF01494"/>
    </source>
</evidence>
<dbReference type="RefSeq" id="WP_074298976.1">
    <property type="nucleotide sequence ID" value="NZ_FSRU01000002.1"/>
</dbReference>
<sequence length="462" mass="51840">MAEAIQSDPPERIEHADHTDAALWDVVVIGGGPAGSSAGTLLADRGYRVRLLEKARHPRFHIGESLLPANLRLFDRLGVGEQVRAIGMVKLGAEFVSPQHDNRMERFLFAEAWDKSMPGAYQVRRSELDHLLLRNAAAHGVEVVEGCHARDVAFLPDDAGAVIRAQHEDGREEQVRARFVVDASGRDTLLANQFKSKRRNDRHNSSALYGHFRGAQRNPGEHEGNITVYWFEHGWFWFIPLADGTTSVGAVVWPYYLKSRPKGRAVEDFFADTIALCVPLAERLKHAERVHDVHATGNYSYSGELTHGRNFLLLGDAFAFIDPVFSSGVMLAMQSAFAGAEAIDVCLRDPARADAALARFDKRLRHGPKAFSWFIYRMTSPAMRELFMAPRNVLRMKEALLSLLAGDIFEDTPIWRSLGLFKGVYYVSVLLNAPRTWQAWRARRRNLREAPGEAAETQMVSR</sequence>
<dbReference type="GO" id="GO:0071949">
    <property type="term" value="F:FAD binding"/>
    <property type="evidence" value="ECO:0007669"/>
    <property type="project" value="InterPro"/>
</dbReference>
<organism evidence="2 3">
    <name type="scientific">Paraburkholderia phenazinium</name>
    <dbReference type="NCBI Taxonomy" id="60549"/>
    <lineage>
        <taxon>Bacteria</taxon>
        <taxon>Pseudomonadati</taxon>
        <taxon>Pseudomonadota</taxon>
        <taxon>Betaproteobacteria</taxon>
        <taxon>Burkholderiales</taxon>
        <taxon>Burkholderiaceae</taxon>
        <taxon>Paraburkholderia</taxon>
    </lineage>
</organism>
<dbReference type="Proteomes" id="UP000185151">
    <property type="component" value="Unassembled WGS sequence"/>
</dbReference>
<dbReference type="InterPro" id="IPR002938">
    <property type="entry name" value="FAD-bd"/>
</dbReference>
<proteinExistence type="predicted"/>
<protein>
    <submittedName>
        <fullName evidence="2">Dehydrogenase (Flavoprotein)</fullName>
    </submittedName>
</protein>
<feature type="domain" description="FAD-binding" evidence="1">
    <location>
        <begin position="25"/>
        <end position="354"/>
    </location>
</feature>